<dbReference type="SUPFAM" id="SSF55729">
    <property type="entry name" value="Acyl-CoA N-acyltransferases (Nat)"/>
    <property type="match status" value="1"/>
</dbReference>
<sequence length="107" mass="12795">MVVEEADTKFYRISIEEDGREIGRCYVYLIKNELHEEPYALLEDVFIEEGYRGKGYGTELVKKAIDLARSKGCYKIIATSRFERERVHSFYENLGFRKWGYEFRIDF</sequence>
<proteinExistence type="predicted"/>
<dbReference type="GO" id="GO:0008080">
    <property type="term" value="F:N-acetyltransferase activity"/>
    <property type="evidence" value="ECO:0007669"/>
    <property type="project" value="TreeGrafter"/>
</dbReference>
<dbReference type="EMBL" id="MWMI01000001">
    <property type="protein sequence ID" value="RIB35645.1"/>
    <property type="molecule type" value="Genomic_DNA"/>
</dbReference>
<dbReference type="Proteomes" id="UP000266622">
    <property type="component" value="Unassembled WGS sequence"/>
</dbReference>
<name>A0A397WNJ2_9ARCH</name>
<dbReference type="Gene3D" id="3.40.630.30">
    <property type="match status" value="1"/>
</dbReference>
<dbReference type="InterPro" id="IPR000182">
    <property type="entry name" value="GNAT_dom"/>
</dbReference>
<dbReference type="InterPro" id="IPR039143">
    <property type="entry name" value="GNPNAT1-like"/>
</dbReference>
<accession>A0A397WNJ2</accession>
<evidence type="ECO:0000313" key="3">
    <source>
        <dbReference type="Proteomes" id="UP000266622"/>
    </source>
</evidence>
<dbReference type="PROSITE" id="PS51186">
    <property type="entry name" value="GNAT"/>
    <property type="match status" value="1"/>
</dbReference>
<organism evidence="2 3">
    <name type="scientific">Candidatus Nanoclepta minutus</name>
    <dbReference type="NCBI Taxonomy" id="1940235"/>
    <lineage>
        <taxon>Archaea</taxon>
        <taxon>Nanobdellota</taxon>
        <taxon>Candidatus Nanoclepta</taxon>
    </lineage>
</organism>
<dbReference type="Pfam" id="PF00583">
    <property type="entry name" value="Acetyltransf_1"/>
    <property type="match status" value="1"/>
</dbReference>
<gene>
    <name evidence="2" type="ORF">BXU00_00905</name>
</gene>
<feature type="domain" description="N-acetyltransferase" evidence="1">
    <location>
        <begin position="1"/>
        <end position="107"/>
    </location>
</feature>
<evidence type="ECO:0000313" key="2">
    <source>
        <dbReference type="EMBL" id="RIB35645.1"/>
    </source>
</evidence>
<dbReference type="AlphaFoldDB" id="A0A397WNJ2"/>
<dbReference type="PANTHER" id="PTHR13355">
    <property type="entry name" value="GLUCOSAMINE 6-PHOSPHATE N-ACETYLTRANSFERASE"/>
    <property type="match status" value="1"/>
</dbReference>
<keyword evidence="2" id="KW-0808">Transferase</keyword>
<protein>
    <submittedName>
        <fullName evidence="2">GNAT family N-acetyltransferase</fullName>
    </submittedName>
</protein>
<dbReference type="CDD" id="cd04301">
    <property type="entry name" value="NAT_SF"/>
    <property type="match status" value="1"/>
</dbReference>
<reference evidence="2 3" key="1">
    <citation type="journal article" date="2018" name="Syst. Appl. Microbiol.">
        <title>A new symbiotic nanoarchaeote (Candidatus Nanoclepta minutus) and its host (Zestosphaera tikiterensis gen. nov., sp. nov.) from a New Zealand hot spring.</title>
        <authorList>
            <person name="St John E."/>
            <person name="Liu Y."/>
            <person name="Podar M."/>
            <person name="Stott M.B."/>
            <person name="Meneghin J."/>
            <person name="Chen Z."/>
            <person name="Lagutin K."/>
            <person name="Mitchell K."/>
            <person name="Reysenbach A.L."/>
        </authorList>
    </citation>
    <scope>NUCLEOTIDE SEQUENCE [LARGE SCALE GENOMIC DNA]</scope>
    <source>
        <strain evidence="2">NZ3</strain>
    </source>
</reference>
<comment type="caution">
    <text evidence="2">The sequence shown here is derived from an EMBL/GenBank/DDBJ whole genome shotgun (WGS) entry which is preliminary data.</text>
</comment>
<dbReference type="InterPro" id="IPR016181">
    <property type="entry name" value="Acyl_CoA_acyltransferase"/>
</dbReference>
<dbReference type="PANTHER" id="PTHR13355:SF15">
    <property type="entry name" value="GCN5-RELATED N-ACETYLTRANSFERASE 3, CHLOROPLASTIC"/>
    <property type="match status" value="1"/>
</dbReference>
<evidence type="ECO:0000259" key="1">
    <source>
        <dbReference type="PROSITE" id="PS51186"/>
    </source>
</evidence>